<comment type="caution">
    <text evidence="1">The sequence shown here is derived from an EMBL/GenBank/DDBJ whole genome shotgun (WGS) entry which is preliminary data.</text>
</comment>
<reference evidence="1" key="1">
    <citation type="submission" date="2020-04" db="EMBL/GenBank/DDBJ databases">
        <title>A chromosome-scale assembly and high-density genetic map of the yellow drum (Nibea albiflora) genome.</title>
        <authorList>
            <person name="Xu D."/>
            <person name="Zhang W."/>
            <person name="Chen R."/>
            <person name="Tan P."/>
            <person name="Wang L."/>
            <person name="Song H."/>
            <person name="Tian L."/>
            <person name="Zhu Q."/>
            <person name="Wang B."/>
        </authorList>
    </citation>
    <scope>NUCLEOTIDE SEQUENCE</scope>
    <source>
        <strain evidence="1">ZJHYS-2018</strain>
    </source>
</reference>
<evidence type="ECO:0000313" key="1">
    <source>
        <dbReference type="EMBL" id="KAG8002160.1"/>
    </source>
</evidence>
<evidence type="ECO:0000313" key="2">
    <source>
        <dbReference type="Proteomes" id="UP000805704"/>
    </source>
</evidence>
<keyword evidence="2" id="KW-1185">Reference proteome</keyword>
<name>A0ACB7EJW2_NIBAL</name>
<proteinExistence type="predicted"/>
<accession>A0ACB7EJW2</accession>
<protein>
    <submittedName>
        <fullName evidence="1">Toll/interleukin-1 receptor domain-containing adapter protein</fullName>
    </submittedName>
</protein>
<keyword evidence="1" id="KW-0675">Receptor</keyword>
<sequence>MYMMHQALAEAPMSSRIIPLLQNLSRSEYPRELKFYFYIDLSFNSDRGYSHVSRTVLKYLEDLAKSEKTRDCNNTLAKD</sequence>
<dbReference type="EMBL" id="CM024794">
    <property type="protein sequence ID" value="KAG8002160.1"/>
    <property type="molecule type" value="Genomic_DNA"/>
</dbReference>
<dbReference type="Proteomes" id="UP000805704">
    <property type="component" value="Chromosome 6"/>
</dbReference>
<gene>
    <name evidence="1" type="primary">TIRAP</name>
    <name evidence="1" type="ORF">GBF38_012534</name>
</gene>
<organism evidence="1 2">
    <name type="scientific">Nibea albiflora</name>
    <name type="common">Yellow drum</name>
    <name type="synonym">Corvina albiflora</name>
    <dbReference type="NCBI Taxonomy" id="240163"/>
    <lineage>
        <taxon>Eukaryota</taxon>
        <taxon>Metazoa</taxon>
        <taxon>Chordata</taxon>
        <taxon>Craniata</taxon>
        <taxon>Vertebrata</taxon>
        <taxon>Euteleostomi</taxon>
        <taxon>Actinopterygii</taxon>
        <taxon>Neopterygii</taxon>
        <taxon>Teleostei</taxon>
        <taxon>Neoteleostei</taxon>
        <taxon>Acanthomorphata</taxon>
        <taxon>Eupercaria</taxon>
        <taxon>Sciaenidae</taxon>
        <taxon>Nibea</taxon>
    </lineage>
</organism>